<name>A0AAW0HIC8_MYOGA</name>
<keyword evidence="3" id="KW-1185">Reference proteome</keyword>
<evidence type="ECO:0000313" key="3">
    <source>
        <dbReference type="Proteomes" id="UP001488838"/>
    </source>
</evidence>
<proteinExistence type="predicted"/>
<sequence>MWESFAGAAAARQGILPSDSLSLSLPSERWQLPGHPCGKSFPAKASAAGEQQLSAAKGGDGSREAPAPPAQRLSGFGVVVSLGERDWTNILQEEEGDAKDFPHQLLLGFLLKLEQKPLLVWRLPVLCLRLVQRVLAQSDSELSFLVS</sequence>
<protein>
    <submittedName>
        <fullName evidence="2">Uncharacterized protein</fullName>
    </submittedName>
</protein>
<dbReference type="Proteomes" id="UP001488838">
    <property type="component" value="Unassembled WGS sequence"/>
</dbReference>
<accession>A0AAW0HIC8</accession>
<gene>
    <name evidence="2" type="ORF">U0070_016198</name>
</gene>
<dbReference type="AlphaFoldDB" id="A0AAW0HIC8"/>
<evidence type="ECO:0000313" key="2">
    <source>
        <dbReference type="EMBL" id="KAK7801330.1"/>
    </source>
</evidence>
<dbReference type="EMBL" id="JBBHLL010000511">
    <property type="protein sequence ID" value="KAK7801330.1"/>
    <property type="molecule type" value="Genomic_DNA"/>
</dbReference>
<organism evidence="2 3">
    <name type="scientific">Myodes glareolus</name>
    <name type="common">Bank vole</name>
    <name type="synonym">Clethrionomys glareolus</name>
    <dbReference type="NCBI Taxonomy" id="447135"/>
    <lineage>
        <taxon>Eukaryota</taxon>
        <taxon>Metazoa</taxon>
        <taxon>Chordata</taxon>
        <taxon>Craniata</taxon>
        <taxon>Vertebrata</taxon>
        <taxon>Euteleostomi</taxon>
        <taxon>Mammalia</taxon>
        <taxon>Eutheria</taxon>
        <taxon>Euarchontoglires</taxon>
        <taxon>Glires</taxon>
        <taxon>Rodentia</taxon>
        <taxon>Myomorpha</taxon>
        <taxon>Muroidea</taxon>
        <taxon>Cricetidae</taxon>
        <taxon>Arvicolinae</taxon>
        <taxon>Myodes</taxon>
    </lineage>
</organism>
<reference evidence="2 3" key="1">
    <citation type="journal article" date="2023" name="bioRxiv">
        <title>Conserved and derived expression patterns and positive selection on dental genes reveal complex evolutionary context of ever-growing rodent molars.</title>
        <authorList>
            <person name="Calamari Z.T."/>
            <person name="Song A."/>
            <person name="Cohen E."/>
            <person name="Akter M."/>
            <person name="Roy R.D."/>
            <person name="Hallikas O."/>
            <person name="Christensen M.M."/>
            <person name="Li P."/>
            <person name="Marangoni P."/>
            <person name="Jernvall J."/>
            <person name="Klein O.D."/>
        </authorList>
    </citation>
    <scope>NUCLEOTIDE SEQUENCE [LARGE SCALE GENOMIC DNA]</scope>
    <source>
        <strain evidence="2">V071</strain>
    </source>
</reference>
<evidence type="ECO:0000256" key="1">
    <source>
        <dbReference type="SAM" id="MobiDB-lite"/>
    </source>
</evidence>
<comment type="caution">
    <text evidence="2">The sequence shown here is derived from an EMBL/GenBank/DDBJ whole genome shotgun (WGS) entry which is preliminary data.</text>
</comment>
<feature type="region of interest" description="Disordered" evidence="1">
    <location>
        <begin position="34"/>
        <end position="71"/>
    </location>
</feature>